<dbReference type="Pfam" id="PF08531">
    <property type="entry name" value="Bac_rhamnosid_N"/>
    <property type="match status" value="1"/>
</dbReference>
<reference evidence="9" key="2">
    <citation type="journal article" date="2010" name="Nature">
        <title>Comparative genomics reveals mobile pathogenicity chromosomes in Fusarium.</title>
        <authorList>
            <person name="Ma L.J."/>
            <person name="van der Does H.C."/>
            <person name="Borkovich K.A."/>
            <person name="Coleman J.J."/>
            <person name="Daboussi M.J."/>
            <person name="Di Pietro A."/>
            <person name="Dufresne M."/>
            <person name="Freitag M."/>
            <person name="Grabherr M."/>
            <person name="Henrissat B."/>
            <person name="Houterman P.M."/>
            <person name="Kang S."/>
            <person name="Shim W.B."/>
            <person name="Woloshuk C."/>
            <person name="Xie X."/>
            <person name="Xu J.R."/>
            <person name="Antoniw J."/>
            <person name="Baker S.E."/>
            <person name="Bluhm B.H."/>
            <person name="Breakspear A."/>
            <person name="Brown D.W."/>
            <person name="Butchko R.A."/>
            <person name="Chapman S."/>
            <person name="Coulson R."/>
            <person name="Coutinho P.M."/>
            <person name="Danchin E.G."/>
            <person name="Diener A."/>
            <person name="Gale L.R."/>
            <person name="Gardiner D.M."/>
            <person name="Goff S."/>
            <person name="Hammond-Kosack K.E."/>
            <person name="Hilburn K."/>
            <person name="Hua-Van A."/>
            <person name="Jonkers W."/>
            <person name="Kazan K."/>
            <person name="Kodira C.D."/>
            <person name="Koehrsen M."/>
            <person name="Kumar L."/>
            <person name="Lee Y.H."/>
            <person name="Li L."/>
            <person name="Manners J.M."/>
            <person name="Miranda-Saavedra D."/>
            <person name="Mukherjee M."/>
            <person name="Park G."/>
            <person name="Park J."/>
            <person name="Park S.Y."/>
            <person name="Proctor R.H."/>
            <person name="Regev A."/>
            <person name="Ruiz-Roldan M.C."/>
            <person name="Sain D."/>
            <person name="Sakthikumar S."/>
            <person name="Sykes S."/>
            <person name="Schwartz D.C."/>
            <person name="Turgeon B.G."/>
            <person name="Wapinski I."/>
            <person name="Yoder O."/>
            <person name="Young S."/>
            <person name="Zeng Q."/>
            <person name="Zhou S."/>
            <person name="Galagan J."/>
            <person name="Cuomo C.A."/>
            <person name="Kistler H.C."/>
            <person name="Rep M."/>
        </authorList>
    </citation>
    <scope>NUCLEOTIDE SEQUENCE [LARGE SCALE GENOMIC DNA]</scope>
    <source>
        <strain evidence="9">4287</strain>
    </source>
</reference>
<dbReference type="SUPFAM" id="SSF48208">
    <property type="entry name" value="Six-hairpin glycosidases"/>
    <property type="match status" value="1"/>
</dbReference>
<name>A0A0J9WUG1_FUSO4</name>
<dbReference type="Pfam" id="PF25788">
    <property type="entry name" value="Ig_Rha78A_N"/>
    <property type="match status" value="1"/>
</dbReference>
<evidence type="ECO:0000259" key="5">
    <source>
        <dbReference type="Pfam" id="PF08531"/>
    </source>
</evidence>
<dbReference type="GeneID" id="28956546"/>
<evidence type="ECO:0000313" key="8">
    <source>
        <dbReference type="EMBL" id="KNB17720.1"/>
    </source>
</evidence>
<dbReference type="Gene3D" id="2.60.120.260">
    <property type="entry name" value="Galactose-binding domain-like"/>
    <property type="match status" value="2"/>
</dbReference>
<evidence type="ECO:0000259" key="7">
    <source>
        <dbReference type="Pfam" id="PF17390"/>
    </source>
</evidence>
<dbReference type="GO" id="GO:0005975">
    <property type="term" value="P:carbohydrate metabolic process"/>
    <property type="evidence" value="ECO:0007669"/>
    <property type="project" value="InterPro"/>
</dbReference>
<gene>
    <name evidence="8" type="ORF">FOXG_15491</name>
    <name evidence="9" type="ORF">FOXG_15493</name>
</gene>
<protein>
    <recommendedName>
        <fullName evidence="2">alpha-L-rhamnosidase</fullName>
        <ecNumber evidence="2">3.2.1.40</ecNumber>
    </recommendedName>
</protein>
<comment type="catalytic activity">
    <reaction evidence="1">
        <text>Hydrolysis of terminal non-reducing alpha-L-rhamnose residues in alpha-L-rhamnosides.</text>
        <dbReference type="EC" id="3.2.1.40"/>
    </reaction>
</comment>
<dbReference type="VEuPathDB" id="FungiDB:FOXG_15491"/>
<dbReference type="Pfam" id="PF17389">
    <property type="entry name" value="Bac_rhamnosid6H"/>
    <property type="match status" value="1"/>
</dbReference>
<accession>A0A0J9WUG1</accession>
<evidence type="ECO:0000313" key="10">
    <source>
        <dbReference type="Proteomes" id="UP000009097"/>
    </source>
</evidence>
<keyword evidence="3" id="KW-0378">Hydrolase</keyword>
<dbReference type="InterPro" id="IPR035396">
    <property type="entry name" value="Bac_rhamnosid6H"/>
</dbReference>
<dbReference type="RefSeq" id="XP_018255765.1">
    <property type="nucleotide sequence ID" value="XM_018395601.1"/>
</dbReference>
<dbReference type="Gene3D" id="2.60.40.10">
    <property type="entry name" value="Immunoglobulins"/>
    <property type="match status" value="1"/>
</dbReference>
<dbReference type="PANTHER" id="PTHR33307:SF6">
    <property type="entry name" value="ALPHA-RHAMNOSIDASE (EUROFUNG)-RELATED"/>
    <property type="match status" value="1"/>
</dbReference>
<dbReference type="EMBL" id="DS231723">
    <property type="protein sequence ID" value="KNB17720.1"/>
    <property type="molecule type" value="Genomic_DNA"/>
</dbReference>
<feature type="domain" description="Alpha-L-rhamnosidase concanavalin-like" evidence="4">
    <location>
        <begin position="344"/>
        <end position="444"/>
    </location>
</feature>
<dbReference type="KEGG" id="fox:FOXG_15493"/>
<dbReference type="Pfam" id="PF05592">
    <property type="entry name" value="Bac_rhamnosid"/>
    <property type="match status" value="1"/>
</dbReference>
<evidence type="ECO:0000256" key="2">
    <source>
        <dbReference type="ARBA" id="ARBA00012652"/>
    </source>
</evidence>
<dbReference type="Proteomes" id="UP000009097">
    <property type="component" value="Unassembled WGS sequence"/>
</dbReference>
<dbReference type="GO" id="GO:0030596">
    <property type="term" value="F:alpha-L-rhamnosidase activity"/>
    <property type="evidence" value="ECO:0007669"/>
    <property type="project" value="UniProtKB-EC"/>
</dbReference>
<organism evidence="9 10">
    <name type="scientific">Fusarium oxysporum f. sp. lycopersici (strain 4287 / CBS 123668 / FGSC 9935 / NRRL 34936)</name>
    <name type="common">Fusarium vascular wilt of tomato</name>
    <dbReference type="NCBI Taxonomy" id="426428"/>
    <lineage>
        <taxon>Eukaryota</taxon>
        <taxon>Fungi</taxon>
        <taxon>Dikarya</taxon>
        <taxon>Ascomycota</taxon>
        <taxon>Pezizomycotina</taxon>
        <taxon>Sordariomycetes</taxon>
        <taxon>Hypocreomycetidae</taxon>
        <taxon>Hypocreales</taxon>
        <taxon>Nectriaceae</taxon>
        <taxon>Fusarium</taxon>
        <taxon>Fusarium oxysporum species complex</taxon>
    </lineage>
</organism>
<evidence type="ECO:0000259" key="4">
    <source>
        <dbReference type="Pfam" id="PF05592"/>
    </source>
</evidence>
<dbReference type="InterPro" id="IPR008928">
    <property type="entry name" value="6-hairpin_glycosidase_sf"/>
</dbReference>
<dbReference type="GeneID" id="28956544"/>
<dbReference type="InterPro" id="IPR035398">
    <property type="entry name" value="Bac_rhamnosid_C"/>
</dbReference>
<dbReference type="AlphaFoldDB" id="A0A0J9WUG1"/>
<dbReference type="InterPro" id="IPR013737">
    <property type="entry name" value="Bac_rhamnosid_N"/>
</dbReference>
<evidence type="ECO:0000313" key="9">
    <source>
        <dbReference type="EMBL" id="KNB17722.1"/>
    </source>
</evidence>
<feature type="domain" description="Alpha-L-rhamnosidase C-terminal" evidence="7">
    <location>
        <begin position="807"/>
        <end position="876"/>
    </location>
</feature>
<dbReference type="VEuPathDB" id="FungiDB:FOXG_15493"/>
<dbReference type="InterPro" id="IPR016007">
    <property type="entry name" value="Alpha_rhamnosid"/>
</dbReference>
<feature type="domain" description="Alpha-L-rhamnosidase six-hairpin glycosidase" evidence="6">
    <location>
        <begin position="451"/>
        <end position="804"/>
    </location>
</feature>
<proteinExistence type="predicted"/>
<dbReference type="Gene3D" id="1.50.10.10">
    <property type="match status" value="1"/>
</dbReference>
<dbReference type="PANTHER" id="PTHR33307">
    <property type="entry name" value="ALPHA-RHAMNOSIDASE (EUROFUNG)"/>
    <property type="match status" value="1"/>
</dbReference>
<dbReference type="EC" id="3.2.1.40" evidence="2"/>
<dbReference type="InterPro" id="IPR008902">
    <property type="entry name" value="Rhamnosid_concanavalin"/>
</dbReference>
<dbReference type="EMBL" id="DS231723">
    <property type="protein sequence ID" value="KNB17722.1"/>
    <property type="molecule type" value="Genomic_DNA"/>
</dbReference>
<dbReference type="InterPro" id="IPR012341">
    <property type="entry name" value="6hp_glycosidase-like_sf"/>
</dbReference>
<sequence length="916" mass="102718">MVLVDVQVANVHFQHHQPQYSLGLDDPRPRVSWILVTENTFIQTAYEIEITQHPPTSTTQNDVAITQNRQTCFKIESSASQLVPWPDKNSLKPRQRISIRIRAFDGQNVTSWSQGTFYETGLMTRENWACQRISSAQLVQGSSSSQQEQLLCKAFGTRSCPITRARLYVVVQGVYEAELNGHRVSDDFLAPGWTVYDNRIRYQTYDVAALLKSSHQNCLGFRLADGWFCGRLGFFGGQQHRWGPFSTLMAQLEITYEDGTVDSVISDSSWYSIPGPATKAELYDGEKYDANLAIRHWSSESPSADAGWESVTVLDPLPASVGLVSGCSEPVRRVETIRPVKLITTPSNKTVVDFGQNLVGYVRIKGIKGPKHHKIELRHAEVLEHGELGLRPLRFCEATDVYICDGDASAHSWEPKFTFHGFRYCQIDGMAHDSTPLDLVEAVVCHTDMRAVGDFSCSNENLNKLFSNARWSTKGNFLSIPSDCPQRDERLGWTGDIAQFAPAAVKLFDCHGFLEDWMVDVGYDQDCRKGIPAYVTPNIFGEDVGIWNLPLPVAIWHDVVVLVPWALYMASGDTQILSDNYDSMKRWIESIPRDDKAQRRLWARESFQLGDWLDPTAPPEQPMAGSTDPILVADAFLTRSLDLMARVATALNKLQDAQCYALAAVDCRQEFLEEYVSPRGRISSDSQTAYALAICFELVSNDQLSYAGQRLATIMRRNQFKIGTGFAGTPFLCEALVRTGHVQVAYAVLLCQECPSWLYTVRSGATTMWERWDSMLPNGDINPGEMTSFNHYCFGSVITFLYERLGGLKCLEPGWTRIQFAPQPGGDIQFANAYQKTPYGLASIQWWVEEGKFFMEIVVPVMTEAEVVLPDGKDEVRIVKAGKWSFSCELYAQDWPVLAIQAFPDVGPTSEPKTAP</sequence>
<dbReference type="PIRSF" id="PIRSF010631">
    <property type="entry name" value="A-rhamnsds"/>
    <property type="match status" value="1"/>
</dbReference>
<dbReference type="KEGG" id="fox:FOXG_15491"/>
<dbReference type="InterPro" id="IPR013783">
    <property type="entry name" value="Ig-like_fold"/>
</dbReference>
<evidence type="ECO:0000256" key="3">
    <source>
        <dbReference type="ARBA" id="ARBA00022801"/>
    </source>
</evidence>
<dbReference type="Pfam" id="PF17390">
    <property type="entry name" value="Bac_rhamnosid_C"/>
    <property type="match status" value="1"/>
</dbReference>
<dbReference type="OrthoDB" id="10036721at2759"/>
<dbReference type="Gene3D" id="2.60.420.10">
    <property type="entry name" value="Maltose phosphorylase, domain 3"/>
    <property type="match status" value="1"/>
</dbReference>
<evidence type="ECO:0000256" key="1">
    <source>
        <dbReference type="ARBA" id="ARBA00001445"/>
    </source>
</evidence>
<reference evidence="9" key="1">
    <citation type="submission" date="2007-04" db="EMBL/GenBank/DDBJ databases">
        <authorList>
            <consortium name="The Broad Institute Genome Sequencing Platform"/>
            <person name="Birren B."/>
            <person name="Lander E."/>
            <person name="Galagan J."/>
            <person name="Nusbaum C."/>
            <person name="Devon K."/>
            <person name="Ma L.-J."/>
            <person name="Jaffe D."/>
            <person name="Butler J."/>
            <person name="Alvarez P."/>
            <person name="Gnerre S."/>
            <person name="Grabherr M."/>
            <person name="Kleber M."/>
            <person name="Mauceli E."/>
            <person name="Brockman W."/>
            <person name="MacCallum I.A."/>
            <person name="Young S."/>
            <person name="LaButti K."/>
            <person name="DeCaprio D."/>
            <person name="Crawford M."/>
            <person name="Koehrsen M."/>
            <person name="Engels R."/>
            <person name="Montgomery P."/>
            <person name="Pearson M."/>
            <person name="Howarth C."/>
            <person name="Larson L."/>
            <person name="White J."/>
            <person name="O'Leary S."/>
            <person name="Kodira C."/>
            <person name="Zeng Q."/>
            <person name="Yandava C."/>
            <person name="Alvarado L."/>
            <person name="Kistler C."/>
            <person name="Shim W.-B."/>
            <person name="Kang S."/>
            <person name="Woloshuk C."/>
        </authorList>
    </citation>
    <scope>NUCLEOTIDE SEQUENCE</scope>
    <source>
        <strain evidence="9">4287</strain>
    </source>
</reference>
<dbReference type="RefSeq" id="XP_018255767.1">
    <property type="nucleotide sequence ID" value="XM_018395603.1"/>
</dbReference>
<feature type="domain" description="Bacterial alpha-L-rhamnosidase N-terminal" evidence="5">
    <location>
        <begin position="162"/>
        <end position="334"/>
    </location>
</feature>
<evidence type="ECO:0000259" key="6">
    <source>
        <dbReference type="Pfam" id="PF17389"/>
    </source>
</evidence>